<evidence type="ECO:0000313" key="5">
    <source>
        <dbReference type="Proteomes" id="UP000601587"/>
    </source>
</evidence>
<evidence type="ECO:0000256" key="2">
    <source>
        <dbReference type="SAM" id="MobiDB-lite"/>
    </source>
</evidence>
<comment type="subcellular location">
    <subcellularLocation>
        <location evidence="1">Virion</location>
    </subcellularLocation>
</comment>
<dbReference type="InterPro" id="IPR024455">
    <property type="entry name" value="Phage_capsid"/>
</dbReference>
<evidence type="ECO:0000313" key="4">
    <source>
        <dbReference type="EMBL" id="NRN90945.1"/>
    </source>
</evidence>
<organism evidence="4 5">
    <name type="scientific">Lactobacillus helveticus</name>
    <name type="common">Lactobacillus suntoryeus</name>
    <dbReference type="NCBI Taxonomy" id="1587"/>
    <lineage>
        <taxon>Bacteria</taxon>
        <taxon>Bacillati</taxon>
        <taxon>Bacillota</taxon>
        <taxon>Bacilli</taxon>
        <taxon>Lactobacillales</taxon>
        <taxon>Lactobacillaceae</taxon>
        <taxon>Lactobacillus</taxon>
    </lineage>
</organism>
<dbReference type="Pfam" id="PF05065">
    <property type="entry name" value="Phage_capsid"/>
    <property type="match status" value="1"/>
</dbReference>
<sequence>MGINELHDDWLSKSNKVTDLFNKKMALNSKYNASFESMTDEQKTALKNEMTQAAKDYTDAVEARDYSKQLLDDARNAEKPVNKKPIEPKKSEKELAKDIKNKFVADFKNMVTSGTMPDGSKISGDDSNAGLTIPDDVQTAIHTLVRQYASLESLVNVENVSTSHGSRVYEKLADITPLVNLDDEKAQIGDIDDPKLTLVKYAIHRYAGITTATNTLLADTAENILGWLEQWAARKDVVTRNQAILAVMGKAPKKPTISKFDDIKDLENNTLDPAIIATSAFVTNQSGFNVLSKMKDANGDYLIQPNVTNPEVKQIGGHIVQVIADRWLPDVSGSHPLYFGDLKQGITLFDRQRMSVTPTIIGGGAFETDTTKIRFIDRFDVQLIDDGAFVAASFKTVADQAKGTSDTGTPSGK</sequence>
<dbReference type="SUPFAM" id="SSF56563">
    <property type="entry name" value="Major capsid protein gp5"/>
    <property type="match status" value="1"/>
</dbReference>
<reference evidence="4" key="1">
    <citation type="submission" date="2019-09" db="EMBL/GenBank/DDBJ databases">
        <title>Comparative genomic analysis of Lactobacillus helveticus.</title>
        <authorList>
            <person name="Zhang H."/>
            <person name="Chen Y."/>
            <person name="Zhong Z."/>
        </authorList>
    </citation>
    <scope>NUCLEOTIDE SEQUENCE</scope>
    <source>
        <strain evidence="4">IMAU50013</strain>
    </source>
</reference>
<name>A0A9Q5C2A7_LACHE</name>
<gene>
    <name evidence="4" type="ORF">IMAU50013_00471</name>
</gene>
<protein>
    <recommendedName>
        <fullName evidence="3">Phage capsid-like C-terminal domain-containing protein</fullName>
    </recommendedName>
</protein>
<proteinExistence type="predicted"/>
<evidence type="ECO:0000256" key="1">
    <source>
        <dbReference type="ARBA" id="ARBA00004328"/>
    </source>
</evidence>
<dbReference type="RefSeq" id="WP_173004052.1">
    <property type="nucleotide sequence ID" value="NZ_WCGB01000005.1"/>
</dbReference>
<accession>A0A9Q5C2A7</accession>
<dbReference type="InterPro" id="IPR054612">
    <property type="entry name" value="Phage_capsid-like_C"/>
</dbReference>
<feature type="domain" description="Phage capsid-like C-terminal" evidence="3">
    <location>
        <begin position="130"/>
        <end position="393"/>
    </location>
</feature>
<dbReference type="EMBL" id="WCGB01000005">
    <property type="protein sequence ID" value="NRN90945.1"/>
    <property type="molecule type" value="Genomic_DNA"/>
</dbReference>
<feature type="region of interest" description="Disordered" evidence="2">
    <location>
        <begin position="71"/>
        <end position="93"/>
    </location>
</feature>
<dbReference type="NCBIfam" id="TIGR01554">
    <property type="entry name" value="major_cap_HK97"/>
    <property type="match status" value="1"/>
</dbReference>
<comment type="caution">
    <text evidence="4">The sequence shown here is derived from an EMBL/GenBank/DDBJ whole genome shotgun (WGS) entry which is preliminary data.</text>
</comment>
<dbReference type="Proteomes" id="UP000601587">
    <property type="component" value="Unassembled WGS sequence"/>
</dbReference>
<evidence type="ECO:0000259" key="3">
    <source>
        <dbReference type="Pfam" id="PF05065"/>
    </source>
</evidence>
<dbReference type="AlphaFoldDB" id="A0A9Q5C2A7"/>